<evidence type="ECO:0000256" key="1">
    <source>
        <dbReference type="ARBA" id="ARBA00004442"/>
    </source>
</evidence>
<feature type="signal peptide" evidence="5">
    <location>
        <begin position="1"/>
        <end position="23"/>
    </location>
</feature>
<dbReference type="InterPro" id="IPR050330">
    <property type="entry name" value="Bact_OuterMem_StrucFunc"/>
</dbReference>
<dbReference type="PANTHER" id="PTHR30329">
    <property type="entry name" value="STATOR ELEMENT OF FLAGELLAR MOTOR COMPLEX"/>
    <property type="match status" value="1"/>
</dbReference>
<feature type="domain" description="OmpA-like" evidence="6">
    <location>
        <begin position="74"/>
        <end position="190"/>
    </location>
</feature>
<dbReference type="Proteomes" id="UP001501352">
    <property type="component" value="Unassembled WGS sequence"/>
</dbReference>
<evidence type="ECO:0000259" key="6">
    <source>
        <dbReference type="PROSITE" id="PS51123"/>
    </source>
</evidence>
<keyword evidence="5" id="KW-0732">Signal</keyword>
<dbReference type="PROSITE" id="PS51123">
    <property type="entry name" value="OMPA_2"/>
    <property type="match status" value="1"/>
</dbReference>
<sequence>MNRSKLRLTALTGVILAASVAASGCASHRFVRDQNAIVDARVTEVDTRVTGVEGTAGQALERANAAHKLAEGKFLYEVVLSDDSVKFPTNRHALSPEAEQRLAELAQRLRSENRNVYLEIQGYTDSTGTTAGNEELGAARAEAVRRSLSRQGVALNRMATISYGEEAPVASNDTREGRAQNRRVAIVVLS</sequence>
<evidence type="ECO:0000256" key="4">
    <source>
        <dbReference type="PROSITE-ProRule" id="PRU00473"/>
    </source>
</evidence>
<dbReference type="PANTHER" id="PTHR30329:SF21">
    <property type="entry name" value="LIPOPROTEIN YIAD-RELATED"/>
    <property type="match status" value="1"/>
</dbReference>
<organism evidence="7 8">
    <name type="scientific">Brevundimonas kwangchunensis</name>
    <dbReference type="NCBI Taxonomy" id="322163"/>
    <lineage>
        <taxon>Bacteria</taxon>
        <taxon>Pseudomonadati</taxon>
        <taxon>Pseudomonadota</taxon>
        <taxon>Alphaproteobacteria</taxon>
        <taxon>Caulobacterales</taxon>
        <taxon>Caulobacteraceae</taxon>
        <taxon>Brevundimonas</taxon>
    </lineage>
</organism>
<reference evidence="8" key="1">
    <citation type="journal article" date="2019" name="Int. J. Syst. Evol. Microbiol.">
        <title>The Global Catalogue of Microorganisms (GCM) 10K type strain sequencing project: providing services to taxonomists for standard genome sequencing and annotation.</title>
        <authorList>
            <consortium name="The Broad Institute Genomics Platform"/>
            <consortium name="The Broad Institute Genome Sequencing Center for Infectious Disease"/>
            <person name="Wu L."/>
            <person name="Ma J."/>
        </authorList>
    </citation>
    <scope>NUCLEOTIDE SEQUENCE [LARGE SCALE GENOMIC DNA]</scope>
    <source>
        <strain evidence="8">JCM 12928</strain>
    </source>
</reference>
<keyword evidence="8" id="KW-1185">Reference proteome</keyword>
<keyword evidence="3" id="KW-0998">Cell outer membrane</keyword>
<dbReference type="PROSITE" id="PS51257">
    <property type="entry name" value="PROKAR_LIPOPROTEIN"/>
    <property type="match status" value="1"/>
</dbReference>
<evidence type="ECO:0000256" key="5">
    <source>
        <dbReference type="SAM" id="SignalP"/>
    </source>
</evidence>
<dbReference type="RefSeq" id="WP_343791503.1">
    <property type="nucleotide sequence ID" value="NZ_BAAAGA010000002.1"/>
</dbReference>
<dbReference type="InterPro" id="IPR036737">
    <property type="entry name" value="OmpA-like_sf"/>
</dbReference>
<protein>
    <submittedName>
        <fullName evidence="7">OmpA family protein</fullName>
    </submittedName>
</protein>
<dbReference type="InterPro" id="IPR006664">
    <property type="entry name" value="OMP_bac"/>
</dbReference>
<proteinExistence type="predicted"/>
<keyword evidence="2 4" id="KW-0472">Membrane</keyword>
<name>A0ABP3RZ29_9CAUL</name>
<comment type="subcellular location">
    <subcellularLocation>
        <location evidence="1">Cell outer membrane</location>
    </subcellularLocation>
</comment>
<dbReference type="EMBL" id="BAAAGA010000002">
    <property type="protein sequence ID" value="GAA0617556.1"/>
    <property type="molecule type" value="Genomic_DNA"/>
</dbReference>
<dbReference type="CDD" id="cd07185">
    <property type="entry name" value="OmpA_C-like"/>
    <property type="match status" value="1"/>
</dbReference>
<evidence type="ECO:0000256" key="2">
    <source>
        <dbReference type="ARBA" id="ARBA00023136"/>
    </source>
</evidence>
<comment type="caution">
    <text evidence="7">The sequence shown here is derived from an EMBL/GenBank/DDBJ whole genome shotgun (WGS) entry which is preliminary data.</text>
</comment>
<dbReference type="Gene3D" id="3.30.1330.60">
    <property type="entry name" value="OmpA-like domain"/>
    <property type="match status" value="1"/>
</dbReference>
<gene>
    <name evidence="7" type="ORF">GCM10009422_10980</name>
</gene>
<dbReference type="Pfam" id="PF00691">
    <property type="entry name" value="OmpA"/>
    <property type="match status" value="1"/>
</dbReference>
<evidence type="ECO:0000313" key="8">
    <source>
        <dbReference type="Proteomes" id="UP001501352"/>
    </source>
</evidence>
<accession>A0ABP3RZ29</accession>
<dbReference type="PRINTS" id="PR01021">
    <property type="entry name" value="OMPADOMAIN"/>
</dbReference>
<evidence type="ECO:0000313" key="7">
    <source>
        <dbReference type="EMBL" id="GAA0617556.1"/>
    </source>
</evidence>
<evidence type="ECO:0000256" key="3">
    <source>
        <dbReference type="ARBA" id="ARBA00023237"/>
    </source>
</evidence>
<feature type="chain" id="PRO_5047161075" evidence="5">
    <location>
        <begin position="24"/>
        <end position="190"/>
    </location>
</feature>
<dbReference type="InterPro" id="IPR006665">
    <property type="entry name" value="OmpA-like"/>
</dbReference>
<dbReference type="SUPFAM" id="SSF103088">
    <property type="entry name" value="OmpA-like"/>
    <property type="match status" value="1"/>
</dbReference>